<evidence type="ECO:0000256" key="7">
    <source>
        <dbReference type="ARBA" id="ARBA00071738"/>
    </source>
</evidence>
<dbReference type="KEGG" id="kaf:KAFR_0G02750"/>
<reference evidence="9 10" key="1">
    <citation type="journal article" date="2011" name="Proc. Natl. Acad. Sci. U.S.A.">
        <title>Evolutionary erosion of yeast sex chromosomes by mating-type switching accidents.</title>
        <authorList>
            <person name="Gordon J.L."/>
            <person name="Armisen D."/>
            <person name="Proux-Wera E."/>
            <person name="Oheigeartaigh S.S."/>
            <person name="Byrne K.P."/>
            <person name="Wolfe K.H."/>
        </authorList>
    </citation>
    <scope>NUCLEOTIDE SEQUENCE [LARGE SCALE GENOMIC DNA]</scope>
    <source>
        <strain evidence="10">ATCC 22294 / BCRC 22015 / CBS 2517 / CECT 1963 / NBRC 1671 / NRRL Y-8276</strain>
    </source>
</reference>
<dbReference type="eggNOG" id="KOG4039">
    <property type="taxonomic scope" value="Eukaryota"/>
</dbReference>
<dbReference type="InterPro" id="IPR036291">
    <property type="entry name" value="NAD(P)-bd_dom_sf"/>
</dbReference>
<dbReference type="STRING" id="1071382.H2AY56"/>
<evidence type="ECO:0000256" key="5">
    <source>
        <dbReference type="ARBA" id="ARBA00023128"/>
    </source>
</evidence>
<sequence length="225" mass="24271">MTNALVLGATGLCGSGFLKYAIAAPQLKKVFTITRSPIQESDSKLNSIVDKDSSNWSNIISGLDENIDVLFTALATTRAVGGTGYQYKIDHDLNVELAKAAREKGCSTIVIVTAHGAHADSRFFYTKMKGEIERDISDLGFNRTIILRPGILLGERHERLKGFGNGLAVKLGSLLYRTRLQSLGYPINGAEVGKVGVHLALQENTAAKKVEIVKADELLQLAASI</sequence>
<dbReference type="FunFam" id="3.40.50.720:FF:000366">
    <property type="entry name" value="Protein FMP52, mitochondrial"/>
    <property type="match status" value="1"/>
</dbReference>
<dbReference type="InParanoid" id="H2AY56"/>
<keyword evidence="4" id="KW-0809">Transit peptide</keyword>
<gene>
    <name evidence="9" type="primary">KAFR0G02750</name>
    <name evidence="9" type="ORF">KAFR_0G02750</name>
</gene>
<evidence type="ECO:0000256" key="2">
    <source>
        <dbReference type="ARBA" id="ARBA00006617"/>
    </source>
</evidence>
<dbReference type="PANTHER" id="PTHR14097">
    <property type="entry name" value="OXIDOREDUCTASE HTATIP2"/>
    <property type="match status" value="1"/>
</dbReference>
<dbReference type="Proteomes" id="UP000005220">
    <property type="component" value="Chromosome 7"/>
</dbReference>
<dbReference type="GO" id="GO:0005741">
    <property type="term" value="C:mitochondrial outer membrane"/>
    <property type="evidence" value="ECO:0007669"/>
    <property type="project" value="UniProtKB-SubCell"/>
</dbReference>
<dbReference type="OrthoDB" id="430436at2759"/>
<protein>
    <recommendedName>
        <fullName evidence="8">Protein FMP52, mitochondrial</fullName>
    </recommendedName>
    <alternativeName>
        <fullName evidence="7">Protein fmp52, mitochondrial</fullName>
    </alternativeName>
</protein>
<evidence type="ECO:0000256" key="8">
    <source>
        <dbReference type="ARBA" id="ARBA00074024"/>
    </source>
</evidence>
<keyword evidence="10" id="KW-1185">Reference proteome</keyword>
<dbReference type="GeneID" id="13887285"/>
<keyword evidence="3" id="KW-1000">Mitochondrion outer membrane</keyword>
<dbReference type="GO" id="GO:0051170">
    <property type="term" value="P:import into nucleus"/>
    <property type="evidence" value="ECO:0007669"/>
    <property type="project" value="TreeGrafter"/>
</dbReference>
<dbReference type="RefSeq" id="XP_003958441.1">
    <property type="nucleotide sequence ID" value="XM_003958392.1"/>
</dbReference>
<proteinExistence type="inferred from homology"/>
<dbReference type="EMBL" id="HE650827">
    <property type="protein sequence ID" value="CCF59306.1"/>
    <property type="molecule type" value="Genomic_DNA"/>
</dbReference>
<evidence type="ECO:0000256" key="4">
    <source>
        <dbReference type="ARBA" id="ARBA00022946"/>
    </source>
</evidence>
<accession>H2AY56</accession>
<evidence type="ECO:0000256" key="3">
    <source>
        <dbReference type="ARBA" id="ARBA00022787"/>
    </source>
</evidence>
<evidence type="ECO:0000256" key="1">
    <source>
        <dbReference type="ARBA" id="ARBA00004450"/>
    </source>
</evidence>
<evidence type="ECO:0000313" key="9">
    <source>
        <dbReference type="EMBL" id="CCF59306.1"/>
    </source>
</evidence>
<dbReference type="HOGENOM" id="CLU_071330_2_2_1"/>
<organism evidence="9 10">
    <name type="scientific">Kazachstania africana (strain ATCC 22294 / BCRC 22015 / CBS 2517 / CECT 1963 / NBRC 1671 / NRRL Y-8276)</name>
    <name type="common">Yeast</name>
    <name type="synonym">Kluyveromyces africanus</name>
    <dbReference type="NCBI Taxonomy" id="1071382"/>
    <lineage>
        <taxon>Eukaryota</taxon>
        <taxon>Fungi</taxon>
        <taxon>Dikarya</taxon>
        <taxon>Ascomycota</taxon>
        <taxon>Saccharomycotina</taxon>
        <taxon>Saccharomycetes</taxon>
        <taxon>Saccharomycetales</taxon>
        <taxon>Saccharomycetaceae</taxon>
        <taxon>Kazachstania</taxon>
    </lineage>
</organism>
<name>H2AY56_KAZAF</name>
<dbReference type="AlphaFoldDB" id="H2AY56"/>
<dbReference type="SUPFAM" id="SSF51735">
    <property type="entry name" value="NAD(P)-binding Rossmann-fold domains"/>
    <property type="match status" value="1"/>
</dbReference>
<comment type="similarity">
    <text evidence="2">Belongs to the FMP52 family.</text>
</comment>
<dbReference type="Pfam" id="PF08732">
    <property type="entry name" value="HIM1"/>
    <property type="match status" value="1"/>
</dbReference>
<keyword evidence="5" id="KW-0496">Mitochondrion</keyword>
<dbReference type="PANTHER" id="PTHR14097:SF7">
    <property type="entry name" value="OXIDOREDUCTASE HTATIP2"/>
    <property type="match status" value="1"/>
</dbReference>
<evidence type="ECO:0000313" key="10">
    <source>
        <dbReference type="Proteomes" id="UP000005220"/>
    </source>
</evidence>
<comment type="subcellular location">
    <subcellularLocation>
        <location evidence="1">Mitochondrion outer membrane</location>
        <topology evidence="1">Peripheral membrane protein</topology>
    </subcellularLocation>
</comment>
<keyword evidence="6" id="KW-0472">Membrane</keyword>
<dbReference type="Gene3D" id="3.40.50.720">
    <property type="entry name" value="NAD(P)-binding Rossmann-like Domain"/>
    <property type="match status" value="1"/>
</dbReference>
<dbReference type="FunCoup" id="H2AY56">
    <property type="interactions" value="118"/>
</dbReference>
<evidence type="ECO:0000256" key="6">
    <source>
        <dbReference type="ARBA" id="ARBA00023136"/>
    </source>
</evidence>
<dbReference type="InterPro" id="IPR014843">
    <property type="entry name" value="Him1/Fmp52"/>
</dbReference>